<evidence type="ECO:0000313" key="1">
    <source>
        <dbReference type="EMBL" id="KAB2439776.1"/>
    </source>
</evidence>
<dbReference type="AlphaFoldDB" id="A0A7V7S2M8"/>
<dbReference type="RefSeq" id="WP_150158117.1">
    <property type="nucleotide sequence ID" value="NZ_WBPG01000031.1"/>
</dbReference>
<sequence>MENQLLLPDELKKCAQNMEFSLITGKLDIDTLINKIEIPNLTDFLEFHIHVENKLLFLEYEYELEEDYIITDEDEYMYEKYEDIIKERIKLKITEHNKAIKKLNFDKPYSLLIYYIKDGFVFYNYTIKDDNSTIYETTLEDIIESAIQEIPQDKLEEIKTNRLAEITEQMQKLKDIIFSDAKFKSSTNDRLRRSYSAHFFRDKREYIELIRRAGYIHPNIFIEEIWREFKEKGLHK</sequence>
<accession>A0A7V7S2M8</accession>
<proteinExistence type="predicted"/>
<evidence type="ECO:0000313" key="2">
    <source>
        <dbReference type="Proteomes" id="UP000470409"/>
    </source>
</evidence>
<organism evidence="1 2">
    <name type="scientific">Bacillus luti</name>
    <dbReference type="NCBI Taxonomy" id="2026191"/>
    <lineage>
        <taxon>Bacteria</taxon>
        <taxon>Bacillati</taxon>
        <taxon>Bacillota</taxon>
        <taxon>Bacilli</taxon>
        <taxon>Bacillales</taxon>
        <taxon>Bacillaceae</taxon>
        <taxon>Bacillus</taxon>
        <taxon>Bacillus cereus group</taxon>
    </lineage>
</organism>
<name>A0A7V7S2M8_9BACI</name>
<dbReference type="Proteomes" id="UP000470409">
    <property type="component" value="Unassembled WGS sequence"/>
</dbReference>
<comment type="caution">
    <text evidence="1">The sequence shown here is derived from an EMBL/GenBank/DDBJ whole genome shotgun (WGS) entry which is preliminary data.</text>
</comment>
<reference evidence="1 2" key="1">
    <citation type="submission" date="2019-10" db="EMBL/GenBank/DDBJ databases">
        <title>Bacillus from the desert of Cuatro Cinegas, Coahuila.</title>
        <authorList>
            <person name="Olmedo-Alvarez G."/>
            <person name="Saldana S."/>
            <person name="Barcelo D."/>
        </authorList>
    </citation>
    <scope>NUCLEOTIDE SEQUENCE [LARGE SCALE GENOMIC DNA]</scope>
    <source>
        <strain evidence="1 2">CH155b_5T</strain>
    </source>
</reference>
<protein>
    <submittedName>
        <fullName evidence="1">Uncharacterized protein</fullName>
    </submittedName>
</protein>
<gene>
    <name evidence="1" type="ORF">F8163_27510</name>
</gene>
<dbReference type="EMBL" id="WBPG01000031">
    <property type="protein sequence ID" value="KAB2439776.1"/>
    <property type="molecule type" value="Genomic_DNA"/>
</dbReference>